<dbReference type="Gene3D" id="3.40.50.720">
    <property type="entry name" value="NAD(P)-binding Rossmann-like Domain"/>
    <property type="match status" value="1"/>
</dbReference>
<reference evidence="2" key="1">
    <citation type="submission" date="2018-02" db="EMBL/GenBank/DDBJ databases">
        <authorList>
            <person name="Cohen D.B."/>
            <person name="Kent A.D."/>
        </authorList>
    </citation>
    <scope>NUCLEOTIDE SEQUENCE</scope>
</reference>
<accession>A0A2N9F720</accession>
<proteinExistence type="predicted"/>
<organism evidence="2">
    <name type="scientific">Fagus sylvatica</name>
    <name type="common">Beechnut</name>
    <dbReference type="NCBI Taxonomy" id="28930"/>
    <lineage>
        <taxon>Eukaryota</taxon>
        <taxon>Viridiplantae</taxon>
        <taxon>Streptophyta</taxon>
        <taxon>Embryophyta</taxon>
        <taxon>Tracheophyta</taxon>
        <taxon>Spermatophyta</taxon>
        <taxon>Magnoliopsida</taxon>
        <taxon>eudicotyledons</taxon>
        <taxon>Gunneridae</taxon>
        <taxon>Pentapetalae</taxon>
        <taxon>rosids</taxon>
        <taxon>fabids</taxon>
        <taxon>Fagales</taxon>
        <taxon>Fagaceae</taxon>
        <taxon>Fagus</taxon>
    </lineage>
</organism>
<dbReference type="PROSITE" id="PS00061">
    <property type="entry name" value="ADH_SHORT"/>
    <property type="match status" value="1"/>
</dbReference>
<dbReference type="PRINTS" id="PR00081">
    <property type="entry name" value="GDHRDH"/>
</dbReference>
<dbReference type="PANTHER" id="PTHR44375">
    <property type="entry name" value="BETA-KETOACYL-ACP REDUCTASE-LIKE PROTEIN-RELATED"/>
    <property type="match status" value="1"/>
</dbReference>
<dbReference type="InterPro" id="IPR002347">
    <property type="entry name" value="SDR_fam"/>
</dbReference>
<sequence>MALESWEEELKGKVVLVTGASSGLGRDFCLDLAKAGCKIIAAARRVDRLQSLCHQINHLSSSSESDPTNSSSPRAVLRAGSSSLSDEGWIPLMSLPQGSTLMYLDAYLSGNVRSPLELSEEEWNHVMKTNLTGTWLVSKYVAIRMRDAERGGSIINISSIAGLNRGHLPGAAAYSSSKAGLNTLTKVMALELGVYKIRVNSISPGIFKSEITQGLLQKEWLHNVVKKTVPLGEHGTSDPALTSLIRYLVHGSSEYVSGNIFIVDAGATLPVSGLKINLSKSEIVPVGDVPHIVELVQTLGCKQSVLPLQYLGLPLGATFKEQTIWNPVLERVEKRLASWKRLYLSKGGKLTLIKSTLSSIPTYFLSLFPIPAKVANQLEKLQRDFLWCGMEEKPKFHLVNWSQICAPLSYGGLAVRDLRSFNKALLGKWLWRYGSEREALWRLVVEAKYGSLWGGWSSKSGRGPYGVSVWKSIRKGWDAFSLHCSFLVGDGRKVKFWNDCWCGDMALKEAFPELFVISQDKDASVADLMSFPNDRLHWDFHFVRNVQDWELESLTKFMDLLYSCSLKGVGEDRLCWRNRATKGFTVKDYYVCLCPPLVASFPWKIIWKAKVPPRIAFFSWTAALGKILTIDNLRKRHLIIIDRCCLCKLNGESVDHLLLHCPLARELWSMVFGLFGLDWVMPCKVIQLWAAWQIRSADLRNMAIWRMVPHCVIWCLWRERNARLYEDCESSMVDIKLLFFQTLYAWVNSVGVSSINSVTELIDHCCF</sequence>
<name>A0A2N9F720_FAGSY</name>
<dbReference type="InterPro" id="IPR020904">
    <property type="entry name" value="Sc_DH/Rdtase_CS"/>
</dbReference>
<gene>
    <name evidence="2" type="ORF">FSB_LOCUS14609</name>
</gene>
<dbReference type="InterPro" id="IPR026960">
    <property type="entry name" value="RVT-Znf"/>
</dbReference>
<dbReference type="SUPFAM" id="SSF51735">
    <property type="entry name" value="NAD(P)-binding Rossmann-fold domains"/>
    <property type="match status" value="1"/>
</dbReference>
<dbReference type="Pfam" id="PF00106">
    <property type="entry name" value="adh_short"/>
    <property type="match status" value="1"/>
</dbReference>
<dbReference type="EMBL" id="OIVN01000872">
    <property type="protein sequence ID" value="SPC86727.1"/>
    <property type="molecule type" value="Genomic_DNA"/>
</dbReference>
<dbReference type="Pfam" id="PF13966">
    <property type="entry name" value="zf-RVT"/>
    <property type="match status" value="1"/>
</dbReference>
<dbReference type="AlphaFoldDB" id="A0A2N9F720"/>
<dbReference type="CDD" id="cd05233">
    <property type="entry name" value="SDR_c"/>
    <property type="match status" value="1"/>
</dbReference>
<protein>
    <recommendedName>
        <fullName evidence="1">Reverse transcriptase zinc-binding domain-containing protein</fullName>
    </recommendedName>
</protein>
<evidence type="ECO:0000259" key="1">
    <source>
        <dbReference type="Pfam" id="PF13966"/>
    </source>
</evidence>
<feature type="domain" description="Reverse transcriptase zinc-binding" evidence="1">
    <location>
        <begin position="584"/>
        <end position="668"/>
    </location>
</feature>
<dbReference type="InterPro" id="IPR036291">
    <property type="entry name" value="NAD(P)-bd_dom_sf"/>
</dbReference>
<dbReference type="PANTHER" id="PTHR44375:SF2">
    <property type="entry name" value="BETA-KETOACYL-ACP REDUCTASE-LIKE PROTEIN-RELATED"/>
    <property type="match status" value="1"/>
</dbReference>
<dbReference type="PRINTS" id="PR00080">
    <property type="entry name" value="SDRFAMILY"/>
</dbReference>
<evidence type="ECO:0000313" key="2">
    <source>
        <dbReference type="EMBL" id="SPC86727.1"/>
    </source>
</evidence>